<dbReference type="Proteomes" id="UP000036261">
    <property type="component" value="Unassembled WGS sequence"/>
</dbReference>
<evidence type="ECO:0000259" key="1">
    <source>
        <dbReference type="Pfam" id="PF26628"/>
    </source>
</evidence>
<evidence type="ECO:0000313" key="2">
    <source>
        <dbReference type="EMBL" id="KMQ65387.1"/>
    </source>
</evidence>
<dbReference type="STRING" id="558151.ACM46_05655"/>
<dbReference type="RefSeq" id="WP_048505676.1">
    <property type="nucleotide sequence ID" value="NZ_LFND01000002.1"/>
</dbReference>
<dbReference type="InterPro" id="IPR058515">
    <property type="entry name" value="DUF8202"/>
</dbReference>
<protein>
    <recommendedName>
        <fullName evidence="1">DUF8202 domain-containing protein</fullName>
    </recommendedName>
</protein>
<dbReference type="EMBL" id="LFND01000002">
    <property type="protein sequence ID" value="KMQ65387.1"/>
    <property type="molecule type" value="Genomic_DNA"/>
</dbReference>
<dbReference type="OrthoDB" id="2582440at2"/>
<evidence type="ECO:0000313" key="3">
    <source>
        <dbReference type="Proteomes" id="UP000036261"/>
    </source>
</evidence>
<organism evidence="2 3">
    <name type="scientific">Chryseobacterium angstadtii</name>
    <dbReference type="NCBI Taxonomy" id="558151"/>
    <lineage>
        <taxon>Bacteria</taxon>
        <taxon>Pseudomonadati</taxon>
        <taxon>Bacteroidota</taxon>
        <taxon>Flavobacteriia</taxon>
        <taxon>Flavobacteriales</taxon>
        <taxon>Weeksellaceae</taxon>
        <taxon>Chryseobacterium group</taxon>
        <taxon>Chryseobacterium</taxon>
    </lineage>
</organism>
<name>A0A0J7IH07_9FLAO</name>
<gene>
    <name evidence="2" type="ORF">ACM46_05655</name>
</gene>
<comment type="caution">
    <text evidence="2">The sequence shown here is derived from an EMBL/GenBank/DDBJ whole genome shotgun (WGS) entry which is preliminary data.</text>
</comment>
<dbReference type="Pfam" id="PF26628">
    <property type="entry name" value="DUF8202"/>
    <property type="match status" value="1"/>
</dbReference>
<sequence>MNGISWAQFPGGVSNNLQIWVKADEGTGTSIDNAQVAIWSNQRIGGVDGIANQGIPGNYADPGIGVRPVYRAATSIPNFNFNPAIEIVSTNGYRAGYKFPLGFPDNTTNAITSYTHLSRTGSTNYRTVFVMNGTARSSNISDIAGVWQSPFFGTYGNRPEFYNEKEFGDVFFGSNTISTVGTDIPSIQSYYNSISGGSMGYFFDNNGLSYGGPSNNVSSTANYPGMVLLMDNDGGNGSTSLAGDRIGEFILYSETQTAAERQRVNSYLAIKYGITLEQPQDYLTSDGSVSWNSAADTTFNNNIFGLALDNNSVLNQKVSNSINSNTILTVANDNDFISANTAATRTPFAQDKTFLVLGDNNVTDISLVAMGNPSTFSRIQRIWRVQRTNDTGKTYLQVDLSSYPDIPAATALNKVYMIVANDPAFGTNLQYIPALSFLGGTAVFDYEFPSDKYISFGAGNAFCTREPNTTPATAFTKIGITGYSTKQNNWPENIPNGFIALESGSEGMVITRTTPANIPVPVEGMIIYDTSANCFSLYNGSAWKCMVRACNN</sequence>
<proteinExistence type="predicted"/>
<dbReference type="AlphaFoldDB" id="A0A0J7IH07"/>
<dbReference type="PATRIC" id="fig|558151.6.peg.1186"/>
<feature type="domain" description="DUF8202" evidence="1">
    <location>
        <begin position="260"/>
        <end position="431"/>
    </location>
</feature>
<accession>A0A0J7IH07</accession>
<keyword evidence="3" id="KW-1185">Reference proteome</keyword>
<reference evidence="2 3" key="1">
    <citation type="journal article" date="2013" name="Int. J. Syst. Evol. Microbiol.">
        <title>Chryseobacterium angstadtii sp. nov., isolated from a newt tank.</title>
        <authorList>
            <person name="Kirk K.E."/>
            <person name="Hoffman J.A."/>
            <person name="Smith K.A."/>
            <person name="Strahan B.L."/>
            <person name="Failor K.C."/>
            <person name="Krebs J.E."/>
            <person name="Gale A.N."/>
            <person name="Do T.D."/>
            <person name="Sontag T.C."/>
            <person name="Batties A.M."/>
            <person name="Mistiszyn K."/>
            <person name="Newman J.D."/>
        </authorList>
    </citation>
    <scope>NUCLEOTIDE SEQUENCE [LARGE SCALE GENOMIC DNA]</scope>
    <source>
        <strain evidence="2 3">KM</strain>
    </source>
</reference>